<name>A0A1Y6BN51_9PROT</name>
<evidence type="ECO:0000259" key="7">
    <source>
        <dbReference type="Pfam" id="PF05433"/>
    </source>
</evidence>
<feature type="domain" description="Glycine zipper 2TM" evidence="7">
    <location>
        <begin position="92"/>
        <end position="131"/>
    </location>
</feature>
<dbReference type="InterPro" id="IPR051407">
    <property type="entry name" value="Bact_OM_lipoprot/Surf_antigen"/>
</dbReference>
<feature type="chain" id="PRO_5012599434" description="17 kDa surface antigen" evidence="6">
    <location>
        <begin position="28"/>
        <end position="213"/>
    </location>
</feature>
<organism evidence="8 9">
    <name type="scientific">Tistlia consotensis USBA 355</name>
    <dbReference type="NCBI Taxonomy" id="560819"/>
    <lineage>
        <taxon>Bacteria</taxon>
        <taxon>Pseudomonadati</taxon>
        <taxon>Pseudomonadota</taxon>
        <taxon>Alphaproteobacteria</taxon>
        <taxon>Rhodospirillales</taxon>
        <taxon>Rhodovibrionaceae</taxon>
        <taxon>Tistlia</taxon>
    </lineage>
</organism>
<dbReference type="EMBL" id="FWZX01000006">
    <property type="protein sequence ID" value="SMF16387.1"/>
    <property type="molecule type" value="Genomic_DNA"/>
</dbReference>
<dbReference type="STRING" id="560819.SAMN05428998_10645"/>
<keyword evidence="5" id="KW-0449">Lipoprotein</keyword>
<comment type="subcellular location">
    <subcellularLocation>
        <location evidence="1">Cell outer membrane</location>
        <topology evidence="1">Lipid-anchor</topology>
    </subcellularLocation>
</comment>
<evidence type="ECO:0000313" key="9">
    <source>
        <dbReference type="Proteomes" id="UP000192917"/>
    </source>
</evidence>
<evidence type="ECO:0000256" key="4">
    <source>
        <dbReference type="ARBA" id="ARBA00023136"/>
    </source>
</evidence>
<dbReference type="RefSeq" id="WP_218822803.1">
    <property type="nucleotide sequence ID" value="NZ_FWZX01000006.1"/>
</dbReference>
<comment type="similarity">
    <text evidence="2">Belongs to the rickettsiale 17 kDa surface antigen family.</text>
</comment>
<reference evidence="8 9" key="1">
    <citation type="submission" date="2017-04" db="EMBL/GenBank/DDBJ databases">
        <authorList>
            <person name="Afonso C.L."/>
            <person name="Miller P.J."/>
            <person name="Scott M.A."/>
            <person name="Spackman E."/>
            <person name="Goraichik I."/>
            <person name="Dimitrov K.M."/>
            <person name="Suarez D.L."/>
            <person name="Swayne D.E."/>
        </authorList>
    </citation>
    <scope>NUCLEOTIDE SEQUENCE [LARGE SCALE GENOMIC DNA]</scope>
    <source>
        <strain evidence="8 9">USBA 355</strain>
    </source>
</reference>
<evidence type="ECO:0000256" key="3">
    <source>
        <dbReference type="ARBA" id="ARBA00015281"/>
    </source>
</evidence>
<sequence length="213" mass="22389">MLSRSLRAAAAALTVMACAGFAGSALADPPPWAPAYGWRAKHGGHHRDRDDWDRDRGRQVVVVERPILVRPHDRVVSCDRSLLAGDNQLVGQILGGALGGLAGAQIGSGNGKLAATAGGAVLGLLVGGEIGRSFDAADAACAQYALEAGDTGRTVTWRDPDDGVGYRLTPTRTFRRGDGYCREYTGTASVGGRIQRTYGTACRQPDGSWRLVN</sequence>
<proteinExistence type="inferred from homology"/>
<dbReference type="PANTHER" id="PTHR35603:SF2">
    <property type="entry name" value="OUTER MEMBRANE LIPOPROTEIN"/>
    <property type="match status" value="1"/>
</dbReference>
<evidence type="ECO:0000256" key="2">
    <source>
        <dbReference type="ARBA" id="ARBA00008681"/>
    </source>
</evidence>
<dbReference type="InterPro" id="IPR008816">
    <property type="entry name" value="Gly_zipper_2TM_dom"/>
</dbReference>
<keyword evidence="4" id="KW-0472">Membrane</keyword>
<evidence type="ECO:0000313" key="8">
    <source>
        <dbReference type="EMBL" id="SMF16387.1"/>
    </source>
</evidence>
<keyword evidence="9" id="KW-1185">Reference proteome</keyword>
<protein>
    <recommendedName>
        <fullName evidence="3">17 kDa surface antigen</fullName>
    </recommendedName>
</protein>
<dbReference type="Pfam" id="PF05433">
    <property type="entry name" value="Rick_17kDa_Anti"/>
    <property type="match status" value="1"/>
</dbReference>
<evidence type="ECO:0000256" key="5">
    <source>
        <dbReference type="ARBA" id="ARBA00023288"/>
    </source>
</evidence>
<feature type="signal peptide" evidence="6">
    <location>
        <begin position="1"/>
        <end position="27"/>
    </location>
</feature>
<dbReference type="GO" id="GO:0009279">
    <property type="term" value="C:cell outer membrane"/>
    <property type="evidence" value="ECO:0007669"/>
    <property type="project" value="UniProtKB-SubCell"/>
</dbReference>
<dbReference type="PROSITE" id="PS51257">
    <property type="entry name" value="PROKAR_LIPOPROTEIN"/>
    <property type="match status" value="1"/>
</dbReference>
<evidence type="ECO:0000256" key="6">
    <source>
        <dbReference type="SAM" id="SignalP"/>
    </source>
</evidence>
<dbReference type="AlphaFoldDB" id="A0A1Y6BN51"/>
<dbReference type="PANTHER" id="PTHR35603">
    <property type="match status" value="1"/>
</dbReference>
<dbReference type="Proteomes" id="UP000192917">
    <property type="component" value="Unassembled WGS sequence"/>
</dbReference>
<gene>
    <name evidence="8" type="ORF">SAMN05428998_10645</name>
</gene>
<accession>A0A1Y6BN51</accession>
<evidence type="ECO:0000256" key="1">
    <source>
        <dbReference type="ARBA" id="ARBA00004459"/>
    </source>
</evidence>
<keyword evidence="6" id="KW-0732">Signal</keyword>